<accession>A0A7Y0R0A3</accession>
<dbReference type="EMBL" id="JABCMA010000037">
    <property type="protein sequence ID" value="NMR76147.1"/>
    <property type="molecule type" value="Genomic_DNA"/>
</dbReference>
<dbReference type="InterPro" id="IPR029132">
    <property type="entry name" value="CBAH/NAAA_C"/>
</dbReference>
<evidence type="ECO:0000256" key="2">
    <source>
        <dbReference type="ARBA" id="ARBA00022801"/>
    </source>
</evidence>
<dbReference type="PANTHER" id="PTHR35527">
    <property type="entry name" value="CHOLOYLGLYCINE HYDROLASE"/>
    <property type="match status" value="1"/>
</dbReference>
<dbReference type="SUPFAM" id="SSF56235">
    <property type="entry name" value="N-terminal nucleophile aminohydrolases (Ntn hydrolases)"/>
    <property type="match status" value="2"/>
</dbReference>
<dbReference type="GO" id="GO:0016787">
    <property type="term" value="F:hydrolase activity"/>
    <property type="evidence" value="ECO:0007669"/>
    <property type="project" value="UniProtKB-KW"/>
</dbReference>
<dbReference type="PANTHER" id="PTHR35527:SF2">
    <property type="entry name" value="HYDROLASE"/>
    <property type="match status" value="1"/>
</dbReference>
<comment type="caution">
    <text evidence="4">The sequence shown here is derived from an EMBL/GenBank/DDBJ whole genome shotgun (WGS) entry which is preliminary data.</text>
</comment>
<evidence type="ECO:0000313" key="4">
    <source>
        <dbReference type="EMBL" id="NMR76147.1"/>
    </source>
</evidence>
<gene>
    <name evidence="4" type="ORF">HKB35_21285</name>
</gene>
<proteinExistence type="inferred from homology"/>
<protein>
    <submittedName>
        <fullName evidence="4">Linear amide C-N hydrolase</fullName>
    </submittedName>
</protein>
<comment type="similarity">
    <text evidence="1">Belongs to the peptidase C59 family.</text>
</comment>
<organism evidence="4 5">
    <name type="scientific">Vibrio alginolyticus</name>
    <dbReference type="NCBI Taxonomy" id="663"/>
    <lineage>
        <taxon>Bacteria</taxon>
        <taxon>Pseudomonadati</taxon>
        <taxon>Pseudomonadota</taxon>
        <taxon>Gammaproteobacteria</taxon>
        <taxon>Vibrionales</taxon>
        <taxon>Vibrionaceae</taxon>
        <taxon>Vibrio</taxon>
    </lineage>
</organism>
<name>A0A7Y0R0A3_VIBAL</name>
<dbReference type="InterPro" id="IPR029055">
    <property type="entry name" value="Ntn_hydrolases_N"/>
</dbReference>
<dbReference type="Proteomes" id="UP000565155">
    <property type="component" value="Unassembled WGS sequence"/>
</dbReference>
<feature type="domain" description="Choloylglycine hydrolase/NAAA C-terminal" evidence="3">
    <location>
        <begin position="17"/>
        <end position="207"/>
    </location>
</feature>
<evidence type="ECO:0000259" key="3">
    <source>
        <dbReference type="Pfam" id="PF02275"/>
    </source>
</evidence>
<keyword evidence="2 4" id="KW-0378">Hydrolase</keyword>
<dbReference type="Gene3D" id="3.60.60.10">
    <property type="entry name" value="Penicillin V Acylase, Chain A"/>
    <property type="match status" value="1"/>
</dbReference>
<dbReference type="Pfam" id="PF02275">
    <property type="entry name" value="CBAH"/>
    <property type="match status" value="2"/>
</dbReference>
<reference evidence="4 5" key="1">
    <citation type="submission" date="2020-04" db="EMBL/GenBank/DDBJ databases">
        <title>Whole-genome sequencing of Vibrio spp. from China reveals different genetic environments of blaCTX-M-14 among diverse lineages.</title>
        <authorList>
            <person name="Zheng Z."/>
            <person name="Ye L."/>
            <person name="Chen S."/>
        </authorList>
    </citation>
    <scope>NUCLEOTIDE SEQUENCE [LARGE SCALE GENOMIC DNA]</scope>
    <source>
        <strain evidence="4 5">Vb1636</strain>
    </source>
</reference>
<dbReference type="AlphaFoldDB" id="A0A7Y0R0A3"/>
<evidence type="ECO:0000313" key="5">
    <source>
        <dbReference type="Proteomes" id="UP000565155"/>
    </source>
</evidence>
<sequence length="433" mass="49159">MDLSNKADVNINYGCNNQTLSARTMEFAVNLQTEIWFRAQQTYQITTFTSDGKADRVFNGQPPKRHSKECEFRANWQGELSFIHCNAITRYNNPLLTADGINESGLSVGSLYLPILNQNVSTSHIPDDAFALGSGLFGTFILSTFNTVDEMVTYFTTHPVYVFNSTISTGETESDNMALDQHFVIHDANNDSAVIEFLNGNMHIYRAFKESDMFSKEENQQARYQCTEYDFDDYKVVVDHSYVGVMTNCPNYHWHVNHLSYFSNLRNYNPEPNNEATMQRHVQVPGPLQSINGAGLMGLPADPTPPSRFVQTYAIKQLSEQPTNFDEAFSLGQKLLNRVDIPLGIMANEFETSDNPEVFFSDITQWSVIRHNSHQSPAFYLRTYGDMTWRVANVKDYIGLNRDCQISSVLQLMPVTTSLPFEQVESRPTIKIA</sequence>
<evidence type="ECO:0000256" key="1">
    <source>
        <dbReference type="ARBA" id="ARBA00006625"/>
    </source>
</evidence>
<feature type="domain" description="Choloylglycine hydrolase/NAAA C-terminal" evidence="3">
    <location>
        <begin position="235"/>
        <end position="353"/>
    </location>
</feature>
<dbReference type="InterPro" id="IPR052193">
    <property type="entry name" value="Peptidase_C59"/>
</dbReference>